<evidence type="ECO:0000313" key="5">
    <source>
        <dbReference type="EMBL" id="CAK0867446.1"/>
    </source>
</evidence>
<feature type="coiled-coil region" evidence="1">
    <location>
        <begin position="73"/>
        <end position="104"/>
    </location>
</feature>
<feature type="region of interest" description="Disordered" evidence="2">
    <location>
        <begin position="387"/>
        <end position="411"/>
    </location>
</feature>
<feature type="region of interest" description="Disordered" evidence="2">
    <location>
        <begin position="508"/>
        <end position="540"/>
    </location>
</feature>
<evidence type="ECO:0000256" key="1">
    <source>
        <dbReference type="SAM" id="Coils"/>
    </source>
</evidence>
<feature type="compositionally biased region" description="Gly residues" evidence="2">
    <location>
        <begin position="401"/>
        <end position="411"/>
    </location>
</feature>
<dbReference type="Pfam" id="PF00024">
    <property type="entry name" value="PAN_1"/>
    <property type="match status" value="1"/>
</dbReference>
<gene>
    <name evidence="5" type="ORF">PCOR1329_LOCUS54380</name>
</gene>
<feature type="domain" description="Apple" evidence="4">
    <location>
        <begin position="158"/>
        <end position="196"/>
    </location>
</feature>
<dbReference type="InterPro" id="IPR003609">
    <property type="entry name" value="Pan_app"/>
</dbReference>
<name>A0ABN9V7W4_9DINO</name>
<dbReference type="Proteomes" id="UP001189429">
    <property type="component" value="Unassembled WGS sequence"/>
</dbReference>
<proteinExistence type="predicted"/>
<organism evidence="5 6">
    <name type="scientific">Prorocentrum cordatum</name>
    <dbReference type="NCBI Taxonomy" id="2364126"/>
    <lineage>
        <taxon>Eukaryota</taxon>
        <taxon>Sar</taxon>
        <taxon>Alveolata</taxon>
        <taxon>Dinophyceae</taxon>
        <taxon>Prorocentrales</taxon>
        <taxon>Prorocentraceae</taxon>
        <taxon>Prorocentrum</taxon>
    </lineage>
</organism>
<feature type="region of interest" description="Disordered" evidence="2">
    <location>
        <begin position="211"/>
        <end position="248"/>
    </location>
</feature>
<accession>A0ABN9V7W4</accession>
<protein>
    <recommendedName>
        <fullName evidence="4">Apple domain-containing protein</fullName>
    </recommendedName>
</protein>
<keyword evidence="6" id="KW-1185">Reference proteome</keyword>
<evidence type="ECO:0000256" key="3">
    <source>
        <dbReference type="SAM" id="SignalP"/>
    </source>
</evidence>
<feature type="signal peptide" evidence="3">
    <location>
        <begin position="1"/>
        <end position="19"/>
    </location>
</feature>
<evidence type="ECO:0000313" key="6">
    <source>
        <dbReference type="Proteomes" id="UP001189429"/>
    </source>
</evidence>
<keyword evidence="1" id="KW-0175">Coiled coil</keyword>
<dbReference type="EMBL" id="CAUYUJ010016644">
    <property type="protein sequence ID" value="CAK0867446.1"/>
    <property type="molecule type" value="Genomic_DNA"/>
</dbReference>
<keyword evidence="3" id="KW-0732">Signal</keyword>
<evidence type="ECO:0000259" key="4">
    <source>
        <dbReference type="Pfam" id="PF00024"/>
    </source>
</evidence>
<sequence>MSWGAALLAALSAASLPAAIQVNPPAGGAGDRPAPPYRTAAADHATKPVVVLARRPPAKKAPAASAEELAERAEEEKVAGEAWRRELEQKESQALDAIERMVSQADIRGKLPAPARASALETEGHDDKLVSPLFRLKGDSRQDYWCDDTAGEPMFEGTVSDSLACEEKCGANLKCGFFSFFEGDKYCLLSEECGEMSPSSRGHVKVFAKAEGGGASAPRDDAGEGEAADYGPHSGSTPRSRGGRTEEDRLLHNVASRYLDRTDDFYDAEATFKAGHQPRGPIVDIDAGILQRIVGFVVDQLQGGAGPEGARREVGLLQSVTRTLTAALAEQPADAKVTQLGARKLVREAVARAVLSAARPGRGGGAEREANELEARRAARGLRELERASGAEAEEEDGLGPHAGGAGGAGGLAERRAELEGGGPAREAEFQPHPAAGAEHEAGQAFQKVKSIGQALGAAELVPRLSEAVWGQLGAVWAEASEGVVVAGREPEIAAALLELAGALTEGQLPHGRSGAPQRTRAGRALQLDTLARAPEGLAP</sequence>
<feature type="chain" id="PRO_5046888388" description="Apple domain-containing protein" evidence="3">
    <location>
        <begin position="20"/>
        <end position="540"/>
    </location>
</feature>
<evidence type="ECO:0000256" key="2">
    <source>
        <dbReference type="SAM" id="MobiDB-lite"/>
    </source>
</evidence>
<reference evidence="5" key="1">
    <citation type="submission" date="2023-10" db="EMBL/GenBank/DDBJ databases">
        <authorList>
            <person name="Chen Y."/>
            <person name="Shah S."/>
            <person name="Dougan E. K."/>
            <person name="Thang M."/>
            <person name="Chan C."/>
        </authorList>
    </citation>
    <scope>NUCLEOTIDE SEQUENCE [LARGE SCALE GENOMIC DNA]</scope>
</reference>
<comment type="caution">
    <text evidence="5">The sequence shown here is derived from an EMBL/GenBank/DDBJ whole genome shotgun (WGS) entry which is preliminary data.</text>
</comment>
<feature type="region of interest" description="Disordered" evidence="2">
    <location>
        <begin position="21"/>
        <end position="43"/>
    </location>
</feature>